<dbReference type="AlphaFoldDB" id="A0A915JMA8"/>
<organism evidence="1 2">
    <name type="scientific">Romanomermis culicivorax</name>
    <name type="common">Nematode worm</name>
    <dbReference type="NCBI Taxonomy" id="13658"/>
    <lineage>
        <taxon>Eukaryota</taxon>
        <taxon>Metazoa</taxon>
        <taxon>Ecdysozoa</taxon>
        <taxon>Nematoda</taxon>
        <taxon>Enoplea</taxon>
        <taxon>Dorylaimia</taxon>
        <taxon>Mermithida</taxon>
        <taxon>Mermithoidea</taxon>
        <taxon>Mermithidae</taxon>
        <taxon>Romanomermis</taxon>
    </lineage>
</organism>
<protein>
    <submittedName>
        <fullName evidence="2">Uncharacterized protein</fullName>
    </submittedName>
</protein>
<evidence type="ECO:0000313" key="1">
    <source>
        <dbReference type="Proteomes" id="UP000887565"/>
    </source>
</evidence>
<dbReference type="Proteomes" id="UP000887565">
    <property type="component" value="Unplaced"/>
</dbReference>
<proteinExistence type="predicted"/>
<name>A0A915JMA8_ROMCU</name>
<evidence type="ECO:0000313" key="2">
    <source>
        <dbReference type="WBParaSite" id="nRc.2.0.1.t27315-RA"/>
    </source>
</evidence>
<keyword evidence="1" id="KW-1185">Reference proteome</keyword>
<sequence>MSAKQIYAKREISLKAWAPKYLEMATKILTNTYIYILDAFTNIYKLNIEENGYFALAYLAPPGALQRLYTKPKK</sequence>
<reference evidence="2" key="1">
    <citation type="submission" date="2022-11" db="UniProtKB">
        <authorList>
            <consortium name="WormBaseParasite"/>
        </authorList>
    </citation>
    <scope>IDENTIFICATION</scope>
</reference>
<dbReference type="WBParaSite" id="nRc.2.0.1.t27315-RA">
    <property type="protein sequence ID" value="nRc.2.0.1.t27315-RA"/>
    <property type="gene ID" value="nRc.2.0.1.g27315"/>
</dbReference>
<accession>A0A915JMA8</accession>